<dbReference type="CTD" id="188876"/>
<dbReference type="GeneID" id="188876"/>
<dbReference type="UCSC" id="T25B6.4">
    <property type="organism name" value="c. elegans"/>
</dbReference>
<comment type="interaction">
    <interactant intactId="EBI-2411927">
        <id>Q22759</id>
    </interactant>
    <interactant intactId="EBI-317283">
        <id>Q17549</id>
        <label>magu-2</label>
    </interactant>
    <organismsDiffer>false</organismsDiffer>
    <experiments>3</experiments>
</comment>
<gene>
    <name evidence="1" type="ORF">CELE_T25B6.4</name>
    <name evidence="1 3" type="ORF">T25B6.4</name>
</gene>
<evidence type="ECO:0000313" key="2">
    <source>
        <dbReference type="Proteomes" id="UP000001940"/>
    </source>
</evidence>
<proteinExistence type="evidence at protein level"/>
<dbReference type="Bgee" id="WBGene00020790">
    <property type="expression patterns" value="Expressed in larva and 2 other cell types or tissues"/>
</dbReference>
<keyword evidence="2" id="KW-1185">Reference proteome</keyword>
<dbReference type="PaxDb" id="6239-T25B6.4"/>
<sequence length="96" mass="11578">MEYIKSRFVSLRDNLMLILDFLSEIGGPSEEQIDNYNIMKIKTNFFIDEIDFHLRGDVTSEQLMEYLGVYAIFYHRSRTELMKLLHEMCPNRHLNW</sequence>
<dbReference type="WormBase" id="T25B6.4">
    <property type="protein sequence ID" value="CE05014"/>
    <property type="gene ID" value="WBGene00020790"/>
</dbReference>
<dbReference type="RefSeq" id="NP_509523.1">
    <property type="nucleotide sequence ID" value="NM_077122.1"/>
</dbReference>
<dbReference type="InParanoid" id="Q22759"/>
<dbReference type="HOGENOM" id="CLU_2173213_0_0_1"/>
<protein>
    <submittedName>
        <fullName evidence="1">NR LBD domain-containing protein</fullName>
    </submittedName>
</protein>
<dbReference type="OrthoDB" id="5836264at2759"/>
<reference evidence="1 2" key="1">
    <citation type="journal article" date="1998" name="Science">
        <title>Genome sequence of the nematode C. elegans: a platform for investigating biology.</title>
        <authorList>
            <consortium name="The C. elegans sequencing consortium"/>
            <person name="Sulson J.E."/>
            <person name="Waterston R."/>
        </authorList>
    </citation>
    <scope>NUCLEOTIDE SEQUENCE [LARGE SCALE GENOMIC DNA]</scope>
    <source>
        <strain evidence="1 2">Bristol N2</strain>
    </source>
</reference>
<dbReference type="eggNOG" id="ENOG502TIIJ">
    <property type="taxonomic scope" value="Eukaryota"/>
</dbReference>
<evidence type="ECO:0000313" key="1">
    <source>
        <dbReference type="EMBL" id="CCD65390.1"/>
    </source>
</evidence>
<dbReference type="EMBL" id="BX284606">
    <property type="protein sequence ID" value="CCD65390.1"/>
    <property type="molecule type" value="Genomic_DNA"/>
</dbReference>
<name>Q22759_CAEEL</name>
<dbReference type="Proteomes" id="UP000001940">
    <property type="component" value="Chromosome X"/>
</dbReference>
<dbReference type="AlphaFoldDB" id="Q22759"/>
<dbReference type="OMA" id="YNIMKIK"/>
<accession>Q22759</accession>
<dbReference type="FunCoup" id="Q22759">
    <property type="interactions" value="1522"/>
</dbReference>
<evidence type="ECO:0000313" key="3">
    <source>
        <dbReference type="WormBase" id="T25B6.4"/>
    </source>
</evidence>
<dbReference type="PIR" id="T28901">
    <property type="entry name" value="T28901"/>
</dbReference>
<dbReference type="AGR" id="WB:WBGene00020790"/>
<dbReference type="KEGG" id="cel:CELE_T25B6.4"/>
<dbReference type="IntAct" id="Q22759">
    <property type="interactions" value="1"/>
</dbReference>
<organism evidence="1 2">
    <name type="scientific">Caenorhabditis elegans</name>
    <dbReference type="NCBI Taxonomy" id="6239"/>
    <lineage>
        <taxon>Eukaryota</taxon>
        <taxon>Metazoa</taxon>
        <taxon>Ecdysozoa</taxon>
        <taxon>Nematoda</taxon>
        <taxon>Chromadorea</taxon>
        <taxon>Rhabditida</taxon>
        <taxon>Rhabditina</taxon>
        <taxon>Rhabditomorpha</taxon>
        <taxon>Rhabditoidea</taxon>
        <taxon>Rhabditidae</taxon>
        <taxon>Peloderinae</taxon>
        <taxon>Caenorhabditis</taxon>
    </lineage>
</organism>